<evidence type="ECO:0000313" key="2">
    <source>
        <dbReference type="RefSeq" id="XP_013421302.1"/>
    </source>
</evidence>
<dbReference type="OrthoDB" id="661148at2759"/>
<protein>
    <submittedName>
        <fullName evidence="2">Uncharacterized protein LOC106181466</fullName>
    </submittedName>
</protein>
<name>A0A1S3KFN7_LINAN</name>
<dbReference type="KEGG" id="lak:106181466"/>
<dbReference type="Proteomes" id="UP000085678">
    <property type="component" value="Unplaced"/>
</dbReference>
<evidence type="ECO:0000313" key="1">
    <source>
        <dbReference type="Proteomes" id="UP000085678"/>
    </source>
</evidence>
<accession>A0A1S3KFN7</accession>
<dbReference type="GeneID" id="106181466"/>
<proteinExistence type="predicted"/>
<dbReference type="AlphaFoldDB" id="A0A1S3KFN7"/>
<keyword evidence="1" id="KW-1185">Reference proteome</keyword>
<gene>
    <name evidence="2" type="primary">LOC106181466</name>
</gene>
<dbReference type="RefSeq" id="XP_013421302.1">
    <property type="nucleotide sequence ID" value="XM_013565848.1"/>
</dbReference>
<sequence>MAAAMGRLQIGLKKTGTTVTVPNNPKAKLMYYLDCICNVLNLDSSGEIRRLRDYENHWRLSEDETNQLLILCLLISPDELINKCIFHSDEMCGDSGNEFYELSAVNHTFVVTDSIMIGGERKRVKEIMCFKMSWIEKNFINPIKSFESRIQGLSARNRQARRRESDSCTII</sequence>
<organism evidence="1 2">
    <name type="scientific">Lingula anatina</name>
    <name type="common">Brachiopod</name>
    <name type="synonym">Lingula unguis</name>
    <dbReference type="NCBI Taxonomy" id="7574"/>
    <lineage>
        <taxon>Eukaryota</taxon>
        <taxon>Metazoa</taxon>
        <taxon>Spiralia</taxon>
        <taxon>Lophotrochozoa</taxon>
        <taxon>Brachiopoda</taxon>
        <taxon>Linguliformea</taxon>
        <taxon>Lingulata</taxon>
        <taxon>Lingulida</taxon>
        <taxon>Linguloidea</taxon>
        <taxon>Lingulidae</taxon>
        <taxon>Lingula</taxon>
    </lineage>
</organism>
<dbReference type="InParanoid" id="A0A1S3KFN7"/>
<reference evidence="2" key="1">
    <citation type="submission" date="2025-08" db="UniProtKB">
        <authorList>
            <consortium name="RefSeq"/>
        </authorList>
    </citation>
    <scope>IDENTIFICATION</scope>
    <source>
        <tissue evidence="2">Gonads</tissue>
    </source>
</reference>